<accession>A0A563VNY6</accession>
<evidence type="ECO:0000313" key="1">
    <source>
        <dbReference type="EMBL" id="VEP13087.1"/>
    </source>
</evidence>
<evidence type="ECO:0000313" key="2">
    <source>
        <dbReference type="Proteomes" id="UP000320055"/>
    </source>
</evidence>
<dbReference type="RefSeq" id="WP_144871292.1">
    <property type="nucleotide sequence ID" value="NZ_LR213931.1"/>
</dbReference>
<dbReference type="AlphaFoldDB" id="A0A563VNY6"/>
<keyword evidence="2" id="KW-1185">Reference proteome</keyword>
<dbReference type="EMBL" id="CAACVJ010000092">
    <property type="protein sequence ID" value="VEP13087.1"/>
    <property type="molecule type" value="Genomic_DNA"/>
</dbReference>
<organism evidence="1 2">
    <name type="scientific">Hyella patelloides LEGE 07179</name>
    <dbReference type="NCBI Taxonomy" id="945734"/>
    <lineage>
        <taxon>Bacteria</taxon>
        <taxon>Bacillati</taxon>
        <taxon>Cyanobacteriota</taxon>
        <taxon>Cyanophyceae</taxon>
        <taxon>Pleurocapsales</taxon>
        <taxon>Hyellaceae</taxon>
        <taxon>Hyella</taxon>
    </lineage>
</organism>
<proteinExistence type="predicted"/>
<gene>
    <name evidence="1" type="ORF">H1P_1810026</name>
</gene>
<protein>
    <submittedName>
        <fullName evidence="1">Uncharacterized protein</fullName>
    </submittedName>
</protein>
<reference evidence="1 2" key="1">
    <citation type="submission" date="2019-01" db="EMBL/GenBank/DDBJ databases">
        <authorList>
            <person name="Brito A."/>
        </authorList>
    </citation>
    <scope>NUCLEOTIDE SEQUENCE [LARGE SCALE GENOMIC DNA]</scope>
    <source>
        <strain evidence="1">1</strain>
    </source>
</reference>
<name>A0A563VNY6_9CYAN</name>
<sequence length="66" mass="7678">MTTAKSQAKWRDRVAQGLVEKNLLCPVCNKPCRADSSKAPYHHKCWRTTNEGKAYLRKMKQKSREN</sequence>
<dbReference type="Proteomes" id="UP000320055">
    <property type="component" value="Unassembled WGS sequence"/>
</dbReference>